<organism evidence="6 7">
    <name type="scientific">Microbotryum saponariae</name>
    <dbReference type="NCBI Taxonomy" id="289078"/>
    <lineage>
        <taxon>Eukaryota</taxon>
        <taxon>Fungi</taxon>
        <taxon>Dikarya</taxon>
        <taxon>Basidiomycota</taxon>
        <taxon>Pucciniomycotina</taxon>
        <taxon>Microbotryomycetes</taxon>
        <taxon>Microbotryales</taxon>
        <taxon>Microbotryaceae</taxon>
        <taxon>Microbotryum</taxon>
    </lineage>
</organism>
<dbReference type="STRING" id="289078.A0A2X0NQC9"/>
<feature type="region of interest" description="Disordered" evidence="4">
    <location>
        <begin position="1"/>
        <end position="53"/>
    </location>
</feature>
<protein>
    <submittedName>
        <fullName evidence="6">BZ3500_MvSof-1268-A1-R1_Chr5-3g08338 protein</fullName>
    </submittedName>
</protein>
<feature type="domain" description="Yippee" evidence="5">
    <location>
        <begin position="78"/>
        <end position="205"/>
    </location>
</feature>
<dbReference type="PROSITE" id="PS51792">
    <property type="entry name" value="YIPPEE"/>
    <property type="match status" value="1"/>
</dbReference>
<comment type="similarity">
    <text evidence="1">Belongs to the yippee family.</text>
</comment>
<feature type="compositionally biased region" description="Basic residues" evidence="4">
    <location>
        <begin position="1"/>
        <end position="10"/>
    </location>
</feature>
<name>A0A2X0NQC9_9BASI</name>
<dbReference type="AlphaFoldDB" id="A0A2X0NQC9"/>
<dbReference type="Pfam" id="PF03226">
    <property type="entry name" value="Yippee-Mis18"/>
    <property type="match status" value="1"/>
</dbReference>
<feature type="compositionally biased region" description="Low complexity" evidence="4">
    <location>
        <begin position="24"/>
        <end position="36"/>
    </location>
</feature>
<dbReference type="Proteomes" id="UP000249723">
    <property type="component" value="Unassembled WGS sequence"/>
</dbReference>
<evidence type="ECO:0000256" key="4">
    <source>
        <dbReference type="SAM" id="MobiDB-lite"/>
    </source>
</evidence>
<sequence>MSLHRDRRTSRSQASSPLTPPSPTATGTGPLLLRLRSSGHRSPRTDPNVVLDRRDFLRHQPTDDMGLQHREYLTSDVKVFGCRTCKTHLSIHEHIESKNFNGQHGRAYLFTTVYNINAGPPEDRPMTTGLHTVRDISCAKCGDVLGWKYGTSSLPLLPPPPPPPLLATEPKLTSLFPASSVDKAYDASQKYKEGKFILERTLTGE</sequence>
<evidence type="ECO:0000259" key="5">
    <source>
        <dbReference type="PROSITE" id="PS51792"/>
    </source>
</evidence>
<dbReference type="InterPro" id="IPR034751">
    <property type="entry name" value="Yippee"/>
</dbReference>
<accession>A0A2X0NQC9</accession>
<evidence type="ECO:0000313" key="6">
    <source>
        <dbReference type="EMBL" id="SCZ92102.1"/>
    </source>
</evidence>
<dbReference type="InterPro" id="IPR039058">
    <property type="entry name" value="Yippee_fam"/>
</dbReference>
<evidence type="ECO:0000256" key="1">
    <source>
        <dbReference type="ARBA" id="ARBA00005613"/>
    </source>
</evidence>
<dbReference type="PANTHER" id="PTHR13848">
    <property type="entry name" value="PROTEIN YIPPEE-LIKE CG15309-RELATED"/>
    <property type="match status" value="1"/>
</dbReference>
<dbReference type="GO" id="GO:0046872">
    <property type="term" value="F:metal ion binding"/>
    <property type="evidence" value="ECO:0007669"/>
    <property type="project" value="UniProtKB-KW"/>
</dbReference>
<dbReference type="EMBL" id="FMWP01000017">
    <property type="protein sequence ID" value="SCZ92102.1"/>
    <property type="molecule type" value="Genomic_DNA"/>
</dbReference>
<dbReference type="InterPro" id="IPR004910">
    <property type="entry name" value="Yippee/Mis18/Cereblon"/>
</dbReference>
<evidence type="ECO:0000256" key="3">
    <source>
        <dbReference type="ARBA" id="ARBA00022833"/>
    </source>
</evidence>
<evidence type="ECO:0000313" key="7">
    <source>
        <dbReference type="Proteomes" id="UP000249723"/>
    </source>
</evidence>
<proteinExistence type="inferred from homology"/>
<gene>
    <name evidence="6" type="ORF">BZ3500_MVSOF-1268-A1-R1_CHR5-3G08338</name>
</gene>
<evidence type="ECO:0000256" key="2">
    <source>
        <dbReference type="ARBA" id="ARBA00022723"/>
    </source>
</evidence>
<keyword evidence="7" id="KW-1185">Reference proteome</keyword>
<dbReference type="OrthoDB" id="6407410at2759"/>
<reference evidence="7" key="1">
    <citation type="submission" date="2016-10" db="EMBL/GenBank/DDBJ databases">
        <authorList>
            <person name="Jeantristanb JTB J.-T."/>
            <person name="Ricardo R."/>
        </authorList>
    </citation>
    <scope>NUCLEOTIDE SEQUENCE [LARGE SCALE GENOMIC DNA]</scope>
</reference>
<keyword evidence="3" id="KW-0862">Zinc</keyword>
<keyword evidence="2" id="KW-0479">Metal-binding</keyword>